<evidence type="ECO:0000259" key="1">
    <source>
        <dbReference type="Pfam" id="PF14644"/>
    </source>
</evidence>
<feature type="non-terminal residue" evidence="2">
    <location>
        <position position="1"/>
    </location>
</feature>
<feature type="non-terminal residue" evidence="2">
    <location>
        <position position="90"/>
    </location>
</feature>
<evidence type="ECO:0000313" key="2">
    <source>
        <dbReference type="EMBL" id="NWH72471.1"/>
    </source>
</evidence>
<reference evidence="2" key="1">
    <citation type="submission" date="2019-09" db="EMBL/GenBank/DDBJ databases">
        <title>Bird 10,000 Genomes (B10K) Project - Family phase.</title>
        <authorList>
            <person name="Zhang G."/>
        </authorList>
    </citation>
    <scope>NUCLEOTIDE SEQUENCE</scope>
    <source>
        <strain evidence="2">B10K-DU-008-47</strain>
        <tissue evidence="2">Mixed tissue sample</tissue>
    </source>
</reference>
<dbReference type="Proteomes" id="UP000653271">
    <property type="component" value="Unassembled WGS sequence"/>
</dbReference>
<dbReference type="InterPro" id="IPR027914">
    <property type="entry name" value="DUF4456"/>
</dbReference>
<dbReference type="AlphaFoldDB" id="A0A850WW22"/>
<dbReference type="OrthoDB" id="431588at2759"/>
<gene>
    <name evidence="2" type="primary">Ccdc180</name>
    <name evidence="2" type="ORF">PIACAY_R07010</name>
</gene>
<feature type="domain" description="DUF4456" evidence="1">
    <location>
        <begin position="1"/>
        <end position="87"/>
    </location>
</feature>
<name>A0A850WW22_PIACA</name>
<protein>
    <submittedName>
        <fullName evidence="2">CC180 protein</fullName>
    </submittedName>
</protein>
<accession>A0A850WW22</accession>
<comment type="caution">
    <text evidence="2">The sequence shown here is derived from an EMBL/GenBank/DDBJ whole genome shotgun (WGS) entry which is preliminary data.</text>
</comment>
<dbReference type="Pfam" id="PF14644">
    <property type="entry name" value="DUF4456"/>
    <property type="match status" value="1"/>
</dbReference>
<organism evidence="2 3">
    <name type="scientific">Piaya cayana</name>
    <name type="common">Common squirrel cuckoo</name>
    <dbReference type="NCBI Taxonomy" id="33601"/>
    <lineage>
        <taxon>Eukaryota</taxon>
        <taxon>Metazoa</taxon>
        <taxon>Chordata</taxon>
        <taxon>Craniata</taxon>
        <taxon>Vertebrata</taxon>
        <taxon>Euteleostomi</taxon>
        <taxon>Archelosauria</taxon>
        <taxon>Archosauria</taxon>
        <taxon>Dinosauria</taxon>
        <taxon>Saurischia</taxon>
        <taxon>Theropoda</taxon>
        <taxon>Coelurosauria</taxon>
        <taxon>Aves</taxon>
        <taxon>Neognathae</taxon>
        <taxon>Neoaves</taxon>
        <taxon>Otidimorphae</taxon>
        <taxon>Cuculiformes</taxon>
        <taxon>Coccyzidae</taxon>
        <taxon>Piaya</taxon>
    </lineage>
</organism>
<proteinExistence type="predicted"/>
<dbReference type="EMBL" id="WAAB01006445">
    <property type="protein sequence ID" value="NWH72471.1"/>
    <property type="molecule type" value="Genomic_DNA"/>
</dbReference>
<keyword evidence="3" id="KW-1185">Reference proteome</keyword>
<sequence length="90" mass="10605">MPEDLPDTLKSCAEMFQQSLLSYQGQTDNYYNSCLMEFQDQLELFEKELSYVCRLAVDGLFKEHEQKLSSSTGQIQHLFNKQLEVWEMVK</sequence>
<evidence type="ECO:0000313" key="3">
    <source>
        <dbReference type="Proteomes" id="UP000653271"/>
    </source>
</evidence>